<accession>A0A6T7BE85</accession>
<gene>
    <name evidence="1" type="ORF">FPAR1323_LOCUS993</name>
    <name evidence="2" type="ORF">FPAR1323_LOCUS994</name>
</gene>
<name>A0A6T7BE85_9STRA</name>
<dbReference type="EMBL" id="HBGT01001807">
    <property type="protein sequence ID" value="CAD9382888.1"/>
    <property type="molecule type" value="Transcribed_RNA"/>
</dbReference>
<organism evidence="1">
    <name type="scientific">Florenciella parvula</name>
    <dbReference type="NCBI Taxonomy" id="236787"/>
    <lineage>
        <taxon>Eukaryota</taxon>
        <taxon>Sar</taxon>
        <taxon>Stramenopiles</taxon>
        <taxon>Ochrophyta</taxon>
        <taxon>Dictyochophyceae</taxon>
        <taxon>Florenciellales</taxon>
        <taxon>Florenciella</taxon>
    </lineage>
</organism>
<evidence type="ECO:0000313" key="1">
    <source>
        <dbReference type="EMBL" id="CAD9382888.1"/>
    </source>
</evidence>
<evidence type="ECO:0000313" key="2">
    <source>
        <dbReference type="EMBL" id="CAD9382891.1"/>
    </source>
</evidence>
<dbReference type="EMBL" id="HBGT01001808">
    <property type="protein sequence ID" value="CAD9382891.1"/>
    <property type="molecule type" value="Transcribed_RNA"/>
</dbReference>
<proteinExistence type="predicted"/>
<reference evidence="1" key="1">
    <citation type="submission" date="2021-01" db="EMBL/GenBank/DDBJ databases">
        <authorList>
            <person name="Corre E."/>
            <person name="Pelletier E."/>
            <person name="Niang G."/>
            <person name="Scheremetjew M."/>
            <person name="Finn R."/>
            <person name="Kale V."/>
            <person name="Holt S."/>
            <person name="Cochrane G."/>
            <person name="Meng A."/>
            <person name="Brown T."/>
            <person name="Cohen L."/>
        </authorList>
    </citation>
    <scope>NUCLEOTIDE SEQUENCE</scope>
    <source>
        <strain evidence="1">RCC1693</strain>
    </source>
</reference>
<protein>
    <submittedName>
        <fullName evidence="1">Uncharacterized protein</fullName>
    </submittedName>
</protein>
<dbReference type="AlphaFoldDB" id="A0A6T7BE85"/>
<sequence>MRAPTACGEPPTLCAHFVRPFKLVSSGDDWISRKRKPRVLFLAGQDPCIRGGGAECVNLHVEFQTPVLLLHGLVDLLGAENVLDYPPLMSARLPPDESRVDNQYLWGNGYTYARRLRRDFGGIAESPAQIASLIRAKAFDVVIFGTTRRALPFFYEVMSAYAGGDVGTWFTAQTSPTNSVVFIDADDAGGATPYAAVLASRAVFVERERDPGCPHRDLYYTEYGVTIMHHLQTFVDDMVAVAGPIPPDAHGRDLLTTGSLRTFVQDRVGFRFVRSGNETDNTQWQSTYGNRNIVAAWGEDLESAFVGKHGFPELGKKHDSLCGHLNVAAWSFRADLAPSIIRTVTPHWWEGNTSKSGLKELHGSNGKAGAEVENGVEDAWLSLAVAEALLLHDAAACPSVCSGTGLRYTCSTADLMGPMREVLDHVERAMALAALSTPDSGDQQATRVERDRAAEYAARRWRRRVDLALFHCPRDELSPFEVRSVIRMISERQAREANARLAHYSGLD</sequence>